<comment type="caution">
    <text evidence="2">The sequence shown here is derived from an EMBL/GenBank/DDBJ whole genome shotgun (WGS) entry which is preliminary data.</text>
</comment>
<reference evidence="3" key="1">
    <citation type="journal article" date="2015" name="Nat. Genet.">
        <title>The genome and transcriptome of the zoonotic hookworm Ancylostoma ceylanicum identify infection-specific gene families.</title>
        <authorList>
            <person name="Schwarz E.M."/>
            <person name="Hu Y."/>
            <person name="Antoshechkin I."/>
            <person name="Miller M.M."/>
            <person name="Sternberg P.W."/>
            <person name="Aroian R.V."/>
        </authorList>
    </citation>
    <scope>NUCLEOTIDE SEQUENCE</scope>
    <source>
        <strain evidence="3">HY135</strain>
    </source>
</reference>
<dbReference type="SUPFAM" id="SSF57302">
    <property type="entry name" value="Snake toxin-like"/>
    <property type="match status" value="1"/>
</dbReference>
<accession>A0A016WST8</accession>
<keyword evidence="3" id="KW-1185">Reference proteome</keyword>
<evidence type="ECO:0000313" key="2">
    <source>
        <dbReference type="EMBL" id="EYC42048.1"/>
    </source>
</evidence>
<feature type="chain" id="PRO_5001494980" description="Activin types I and II receptor domain-containing protein" evidence="1">
    <location>
        <begin position="20"/>
        <end position="225"/>
    </location>
</feature>
<dbReference type="AlphaFoldDB" id="A0A016WST8"/>
<sequence>MAFIRVSISLAAFVCCCLALECFTGFKYIKGRSVGAQIVRNAPSLTFRSFNPCMVEGLCNIHQGWRNPRASRNGRVRLTCSERSDLLAVLTHNTHLKCKQVRTCWTGTSKKKCEHETDYCYNATADLSQLNEISMAGCSTTRCFLSQNACIQQTFLGRRIKFCCCNTGDLCNSKLTVGSCLFCPLLIVIVEGYSAYQFCSEPHTFREGEGTSEGFLENYRVVMFI</sequence>
<gene>
    <name evidence="2" type="primary">Acey_s0545.g3237</name>
    <name evidence="2" type="ORF">Y032_0545g3237</name>
</gene>
<dbReference type="EMBL" id="JARK01000145">
    <property type="protein sequence ID" value="EYC42048.1"/>
    <property type="molecule type" value="Genomic_DNA"/>
</dbReference>
<proteinExistence type="predicted"/>
<evidence type="ECO:0000256" key="1">
    <source>
        <dbReference type="SAM" id="SignalP"/>
    </source>
</evidence>
<dbReference type="STRING" id="53326.A0A016WST8"/>
<keyword evidence="1" id="KW-0732">Signal</keyword>
<dbReference type="OrthoDB" id="5831811at2759"/>
<dbReference type="Gene3D" id="2.10.60.10">
    <property type="entry name" value="CD59"/>
    <property type="match status" value="1"/>
</dbReference>
<organism evidence="2 3">
    <name type="scientific">Ancylostoma ceylanicum</name>
    <dbReference type="NCBI Taxonomy" id="53326"/>
    <lineage>
        <taxon>Eukaryota</taxon>
        <taxon>Metazoa</taxon>
        <taxon>Ecdysozoa</taxon>
        <taxon>Nematoda</taxon>
        <taxon>Chromadorea</taxon>
        <taxon>Rhabditida</taxon>
        <taxon>Rhabditina</taxon>
        <taxon>Rhabditomorpha</taxon>
        <taxon>Strongyloidea</taxon>
        <taxon>Ancylostomatidae</taxon>
        <taxon>Ancylostomatinae</taxon>
        <taxon>Ancylostoma</taxon>
    </lineage>
</organism>
<name>A0A016WST8_9BILA</name>
<protein>
    <recommendedName>
        <fullName evidence="4">Activin types I and II receptor domain-containing protein</fullName>
    </recommendedName>
</protein>
<evidence type="ECO:0008006" key="4">
    <source>
        <dbReference type="Google" id="ProtNLM"/>
    </source>
</evidence>
<evidence type="ECO:0000313" key="3">
    <source>
        <dbReference type="Proteomes" id="UP000024635"/>
    </source>
</evidence>
<dbReference type="PANTHER" id="PTHR21749">
    <property type="entry name" value="PRION-LIKE- Q/N-RICH -DOMAIN-BEARING PROTEIN PROTEIN 24"/>
    <property type="match status" value="1"/>
</dbReference>
<dbReference type="PANTHER" id="PTHR21749:SF6">
    <property type="entry name" value="ACTIVIN_RECP DOMAIN-CONTAINING PROTEIN"/>
    <property type="match status" value="1"/>
</dbReference>
<dbReference type="InterPro" id="IPR045860">
    <property type="entry name" value="Snake_toxin-like_sf"/>
</dbReference>
<feature type="signal peptide" evidence="1">
    <location>
        <begin position="1"/>
        <end position="19"/>
    </location>
</feature>
<dbReference type="Proteomes" id="UP000024635">
    <property type="component" value="Unassembled WGS sequence"/>
</dbReference>